<dbReference type="Gene3D" id="3.20.20.150">
    <property type="entry name" value="Divalent-metal-dependent TIM barrel enzymes"/>
    <property type="match status" value="1"/>
</dbReference>
<dbReference type="AlphaFoldDB" id="A0A0N0RD43"/>
<dbReference type="NCBIfam" id="TIGR01549">
    <property type="entry name" value="HAD-SF-IA-v1"/>
    <property type="match status" value="1"/>
</dbReference>
<dbReference type="SUPFAM" id="SSF51658">
    <property type="entry name" value="Xylose isomerase-like"/>
    <property type="match status" value="1"/>
</dbReference>
<keyword evidence="3" id="KW-0460">Magnesium</keyword>
<evidence type="ECO:0000259" key="4">
    <source>
        <dbReference type="Pfam" id="PF01261"/>
    </source>
</evidence>
<dbReference type="PANTHER" id="PTHR46470">
    <property type="entry name" value="N-ACYLNEURAMINATE-9-PHOSPHATASE"/>
    <property type="match status" value="1"/>
</dbReference>
<dbReference type="GO" id="GO:0044281">
    <property type="term" value="P:small molecule metabolic process"/>
    <property type="evidence" value="ECO:0007669"/>
    <property type="project" value="UniProtKB-ARBA"/>
</dbReference>
<keyword evidence="7" id="KW-1185">Reference proteome</keyword>
<proteinExistence type="predicted"/>
<dbReference type="SFLD" id="SFLDS00003">
    <property type="entry name" value="Haloacid_Dehalogenase"/>
    <property type="match status" value="1"/>
</dbReference>
<evidence type="ECO:0000256" key="1">
    <source>
        <dbReference type="ARBA" id="ARBA00001946"/>
    </source>
</evidence>
<evidence type="ECO:0000313" key="6">
    <source>
        <dbReference type="EMBL" id="KPL81672.1"/>
    </source>
</evidence>
<dbReference type="SUPFAM" id="SSF56784">
    <property type="entry name" value="HAD-like"/>
    <property type="match status" value="1"/>
</dbReference>
<reference evidence="5" key="1">
    <citation type="journal article" date="2015" name="Genome Announc.">
        <title>Draft Genome Sequences of Anaerolinea thermolimosa IMO-1, Bellilinea caldifistulae GOMI-1, Leptolinea tardivitalis YMTK-2, Levilinea saccharolytica KIBI-1, Longilinea arvoryzae KOME-1, Previously Described as Members of the Class Anaerolineae (Chloroflexi).</title>
        <authorList>
            <person name="Matsuura N."/>
            <person name="Tourlousse M.D."/>
            <person name="Ohashi A."/>
            <person name="Hugenholtz P."/>
            <person name="Sekiguchi Y."/>
        </authorList>
    </citation>
    <scope>NUCLEOTIDE SEQUENCE</scope>
    <source>
        <strain evidence="5">KIBI-1</strain>
    </source>
</reference>
<dbReference type="InterPro" id="IPR036237">
    <property type="entry name" value="Xyl_isomerase-like_sf"/>
</dbReference>
<gene>
    <name evidence="6" type="ORF">ADN01_10165</name>
    <name evidence="5" type="ORF">LSAC_03400</name>
</gene>
<evidence type="ECO:0000256" key="2">
    <source>
        <dbReference type="ARBA" id="ARBA00022801"/>
    </source>
</evidence>
<dbReference type="Proteomes" id="UP000050501">
    <property type="component" value="Unassembled WGS sequence"/>
</dbReference>
<dbReference type="InterPro" id="IPR013022">
    <property type="entry name" value="Xyl_isomerase-like_TIM-brl"/>
</dbReference>
<name>A0A0N0RD43_9CHLR</name>
<dbReference type="RefSeq" id="WP_062419770.1">
    <property type="nucleotide sequence ID" value="NZ_BBXZ01000180.1"/>
</dbReference>
<evidence type="ECO:0000313" key="7">
    <source>
        <dbReference type="Proteomes" id="UP000050501"/>
    </source>
</evidence>
<dbReference type="InterPro" id="IPR023214">
    <property type="entry name" value="HAD_sf"/>
</dbReference>
<dbReference type="PRINTS" id="PR00413">
    <property type="entry name" value="HADHALOGNASE"/>
</dbReference>
<dbReference type="STRING" id="229921.ADN01_10165"/>
<feature type="domain" description="Xylose isomerase-like TIM barrel" evidence="4">
    <location>
        <begin position="323"/>
        <end position="546"/>
    </location>
</feature>
<comment type="cofactor">
    <cofactor evidence="1">
        <name>Mg(2+)</name>
        <dbReference type="ChEBI" id="CHEBI:18420"/>
    </cofactor>
</comment>
<dbReference type="GO" id="GO:0016787">
    <property type="term" value="F:hydrolase activity"/>
    <property type="evidence" value="ECO:0007669"/>
    <property type="project" value="UniProtKB-KW"/>
</dbReference>
<organism evidence="5">
    <name type="scientific">Levilinea saccharolytica</name>
    <dbReference type="NCBI Taxonomy" id="229921"/>
    <lineage>
        <taxon>Bacteria</taxon>
        <taxon>Bacillati</taxon>
        <taxon>Chloroflexota</taxon>
        <taxon>Anaerolineae</taxon>
        <taxon>Anaerolineales</taxon>
        <taxon>Anaerolineaceae</taxon>
        <taxon>Levilinea</taxon>
    </lineage>
</organism>
<dbReference type="Pfam" id="PF01261">
    <property type="entry name" value="AP_endonuc_2"/>
    <property type="match status" value="1"/>
</dbReference>
<dbReference type="InterPro" id="IPR006439">
    <property type="entry name" value="HAD-SF_hydro_IA"/>
</dbReference>
<dbReference type="SFLD" id="SFLDG01129">
    <property type="entry name" value="C1.5:_HAD__Beta-PGM__Phosphata"/>
    <property type="match status" value="1"/>
</dbReference>
<dbReference type="InterPro" id="IPR036412">
    <property type="entry name" value="HAD-like_sf"/>
</dbReference>
<dbReference type="EMBL" id="LGCM01000037">
    <property type="protein sequence ID" value="KPL81672.1"/>
    <property type="molecule type" value="Genomic_DNA"/>
</dbReference>
<reference evidence="6 7" key="2">
    <citation type="submission" date="2015-07" db="EMBL/GenBank/DDBJ databases">
        <title>Genome sequence of Levilinea saccharolytica DSM 16555.</title>
        <authorList>
            <person name="Hemp J."/>
            <person name="Ward L.M."/>
            <person name="Pace L.A."/>
            <person name="Fischer W.W."/>
        </authorList>
    </citation>
    <scope>NUCLEOTIDE SEQUENCE [LARGE SCALE GENOMIC DNA]</scope>
    <source>
        <strain evidence="6 7">KIBI-1</strain>
    </source>
</reference>
<keyword evidence="2" id="KW-0378">Hydrolase</keyword>
<dbReference type="InterPro" id="IPR051400">
    <property type="entry name" value="HAD-like_hydrolase"/>
</dbReference>
<protein>
    <submittedName>
        <fullName evidence="5">Haloacid dehalogenase superfamily, subfamily IA, variant 1</fullName>
    </submittedName>
</protein>
<accession>A0A0N0RD43</accession>
<sequence length="554" mass="62091">MKTPIEAILFDIGGTLRYTERRTGTEKEEILAQIMALIGAEEAAEAFSQKLAERASAYKRWSEETCLELNEAELWQRWMLPDYPPELIRERAIEINQLYRSWLGRRVPFAESRDVIVELFRRGYRLGVVSNTTSSVEVPELLRQLEISGCFETVLLSAVSGTRKPCPSILLEAAQRMGVAPENCAYIGDRVDRDVAAARAAGFAQAVIIDPHAQVGKVGEDLRPDQTVPALGKVLELFPPRPAPQPEAVYDAALSTMYAVHQFPALTDFFEFARRTGFAYIELNHKVTSAMLEGIPLHRFPIRSIHEPCPADISEGELKKRGWLISATDEACRKEGVQAMRRSIELASRVGAEVIVIHAGEAVPDVHQLERKLRNMIHAGQGGSDRYRAVQAEMIAIRKQHAAAGLEAVRKSLQELLEYAHPYGIRLGLENRYHYLEFPSPDEVESLLTLAGPEQIGFLYDIGHAYTLDTLGFYPYTEWLQRFSPRLIETHLHDVRETTDHFAPGLGTVDFQTAAAYLPQGAFRTCELQTTNSPEQVKASLRLLAEQGCIRKIS</sequence>
<evidence type="ECO:0000313" key="5">
    <source>
        <dbReference type="EMBL" id="GAP19496.1"/>
    </source>
</evidence>
<evidence type="ECO:0000256" key="3">
    <source>
        <dbReference type="ARBA" id="ARBA00022842"/>
    </source>
</evidence>
<dbReference type="EMBL" id="DF967975">
    <property type="protein sequence ID" value="GAP19496.1"/>
    <property type="molecule type" value="Genomic_DNA"/>
</dbReference>
<dbReference type="PANTHER" id="PTHR46470:SF4">
    <property type="entry name" value="5-AMINO-6-(5-PHOSPHO-D-RIBITYLAMINO)URACIL PHOSPHATASE YIGB"/>
    <property type="match status" value="1"/>
</dbReference>
<dbReference type="Pfam" id="PF00702">
    <property type="entry name" value="Hydrolase"/>
    <property type="match status" value="1"/>
</dbReference>
<dbReference type="Gene3D" id="3.40.50.1000">
    <property type="entry name" value="HAD superfamily/HAD-like"/>
    <property type="match status" value="1"/>
</dbReference>